<evidence type="ECO:0000313" key="11">
    <source>
        <dbReference type="Proteomes" id="UP000032735"/>
    </source>
</evidence>
<dbReference type="RefSeq" id="WP_157879432.1">
    <property type="nucleotide sequence ID" value="NZ_FO704551.1"/>
</dbReference>
<comment type="similarity">
    <text evidence="7">Belongs to the phosphoethanolamine transferase family.</text>
</comment>
<feature type="transmembrane region" description="Helical" evidence="8">
    <location>
        <begin position="15"/>
        <end position="31"/>
    </location>
</feature>
<dbReference type="Pfam" id="PF00884">
    <property type="entry name" value="Sulfatase"/>
    <property type="match status" value="1"/>
</dbReference>
<keyword evidence="4 8" id="KW-0812">Transmembrane</keyword>
<dbReference type="KEGG" id="xpo:XPG1_0819"/>
<dbReference type="SUPFAM" id="SSF53649">
    <property type="entry name" value="Alkaline phosphatase-like"/>
    <property type="match status" value="1"/>
</dbReference>
<dbReference type="CDD" id="cd16017">
    <property type="entry name" value="LptA"/>
    <property type="match status" value="1"/>
</dbReference>
<dbReference type="InterPro" id="IPR040423">
    <property type="entry name" value="PEA_transferase"/>
</dbReference>
<evidence type="ECO:0000256" key="4">
    <source>
        <dbReference type="ARBA" id="ARBA00022692"/>
    </source>
</evidence>
<evidence type="ECO:0000256" key="1">
    <source>
        <dbReference type="ARBA" id="ARBA00004651"/>
    </source>
</evidence>
<keyword evidence="2" id="KW-1003">Cell membrane</keyword>
<protein>
    <recommendedName>
        <fullName evidence="9">Sulfatase N-terminal domain-containing protein</fullName>
    </recommendedName>
</protein>
<dbReference type="Gene3D" id="3.40.720.10">
    <property type="entry name" value="Alkaline Phosphatase, subunit A"/>
    <property type="match status" value="1"/>
</dbReference>
<feature type="transmembrane region" description="Helical" evidence="8">
    <location>
        <begin position="60"/>
        <end position="80"/>
    </location>
</feature>
<organism evidence="10 11">
    <name type="scientific">Xenorhabdus poinarii G6</name>
    <dbReference type="NCBI Taxonomy" id="1354304"/>
    <lineage>
        <taxon>Bacteria</taxon>
        <taxon>Pseudomonadati</taxon>
        <taxon>Pseudomonadota</taxon>
        <taxon>Gammaproteobacteria</taxon>
        <taxon>Enterobacterales</taxon>
        <taxon>Morganellaceae</taxon>
        <taxon>Xenorhabdus</taxon>
    </lineage>
</organism>
<evidence type="ECO:0000256" key="6">
    <source>
        <dbReference type="ARBA" id="ARBA00023136"/>
    </source>
</evidence>
<feature type="transmembrane region" description="Helical" evidence="8">
    <location>
        <begin position="135"/>
        <end position="154"/>
    </location>
</feature>
<keyword evidence="3" id="KW-0808">Transferase</keyword>
<evidence type="ECO:0000313" key="10">
    <source>
        <dbReference type="EMBL" id="CDG20474.1"/>
    </source>
</evidence>
<evidence type="ECO:0000256" key="2">
    <source>
        <dbReference type="ARBA" id="ARBA00022475"/>
    </source>
</evidence>
<dbReference type="InterPro" id="IPR000917">
    <property type="entry name" value="Sulfatase_N"/>
</dbReference>
<gene>
    <name evidence="10" type="ORF">XPG1_0819</name>
</gene>
<sequence length="517" mass="59154">MINKIIDKIQNGKKYNVLILLALVSIIHHSFSFAFKPVYAVSTLCILVLINPYTFFYKAVILFLSICSAIYFPISSIYGSPNFNTILSLFYTNKTEAKEFLFNLPFRYLVISLIILATGYIASKFTISTPRPVKISALFVFILTTAYAPAKAYFSGKDITITSFEIRELRFFNEIIESINDTRKEIQRYESLSKEKDTFSTPLVDSRYNTYVLVIGESARRDFFHNYGFPINNTPFTSSVNGKFFTNYISAASSTQLSLTNSIAMNNKIANNIIALSRKAGFETYWLSNQGSIGFHDTPVAIIGKSSSYPYFLKKFDYDDKTLSDQLLLPKIEEAINSNSKKNKLIVVHIMGSHPPSCDRTNGEYDRFYKNKPLSCYIQSIKNTDALLAKIYNALKSKNDKWSMIYFSDHGLSFNKYKSTNDINLTHGDKYQQNYEVPFFVLSYNDTTRENYNNKRSALHFMSLFSQWTGIKEPSIENHVCDFISEQKCEDQDSIINFSNKKVMHSALPSDKHAVLD</sequence>
<keyword evidence="6 8" id="KW-0472">Membrane</keyword>
<dbReference type="HOGENOM" id="CLU_039390_3_0_6"/>
<name>A0A068R096_9GAMM</name>
<dbReference type="OrthoDB" id="9786870at2"/>
<feature type="domain" description="Sulfatase N-terminal" evidence="9">
    <location>
        <begin position="210"/>
        <end position="471"/>
    </location>
</feature>
<feature type="transmembrane region" description="Helical" evidence="8">
    <location>
        <begin position="37"/>
        <end position="53"/>
    </location>
</feature>
<evidence type="ECO:0000256" key="7">
    <source>
        <dbReference type="ARBA" id="ARBA00038481"/>
    </source>
</evidence>
<dbReference type="GO" id="GO:0005886">
    <property type="term" value="C:plasma membrane"/>
    <property type="evidence" value="ECO:0007669"/>
    <property type="project" value="UniProtKB-SubCell"/>
</dbReference>
<dbReference type="Proteomes" id="UP000032735">
    <property type="component" value="Chromosome"/>
</dbReference>
<evidence type="ECO:0000256" key="8">
    <source>
        <dbReference type="SAM" id="Phobius"/>
    </source>
</evidence>
<dbReference type="GO" id="GO:0009244">
    <property type="term" value="P:lipopolysaccharide core region biosynthetic process"/>
    <property type="evidence" value="ECO:0007669"/>
    <property type="project" value="TreeGrafter"/>
</dbReference>
<dbReference type="PANTHER" id="PTHR30443">
    <property type="entry name" value="INNER MEMBRANE PROTEIN"/>
    <property type="match status" value="1"/>
</dbReference>
<dbReference type="InterPro" id="IPR017850">
    <property type="entry name" value="Alkaline_phosphatase_core_sf"/>
</dbReference>
<dbReference type="InterPro" id="IPR058130">
    <property type="entry name" value="PEA_transf_C"/>
</dbReference>
<evidence type="ECO:0000259" key="9">
    <source>
        <dbReference type="Pfam" id="PF00884"/>
    </source>
</evidence>
<comment type="subcellular location">
    <subcellularLocation>
        <location evidence="1">Cell membrane</location>
        <topology evidence="1">Multi-pass membrane protein</topology>
    </subcellularLocation>
</comment>
<feature type="transmembrane region" description="Helical" evidence="8">
    <location>
        <begin position="100"/>
        <end position="123"/>
    </location>
</feature>
<reference evidence="10 11" key="1">
    <citation type="submission" date="2013-07" db="EMBL/GenBank/DDBJ databases">
        <authorList>
            <person name="Genoscope - CEA"/>
        </authorList>
    </citation>
    <scope>NUCLEOTIDE SEQUENCE [LARGE SCALE GENOMIC DNA]</scope>
    <source>
        <strain evidence="10 11">G6</strain>
    </source>
</reference>
<accession>A0A068R096</accession>
<dbReference type="EMBL" id="FO704551">
    <property type="protein sequence ID" value="CDG20474.1"/>
    <property type="molecule type" value="Genomic_DNA"/>
</dbReference>
<dbReference type="GO" id="GO:0016776">
    <property type="term" value="F:phosphotransferase activity, phosphate group as acceptor"/>
    <property type="evidence" value="ECO:0007669"/>
    <property type="project" value="TreeGrafter"/>
</dbReference>
<dbReference type="PANTHER" id="PTHR30443:SF4">
    <property type="entry name" value="PHOSPHOETHANOLAMINE TRANSFERASE OPGE-RELATED"/>
    <property type="match status" value="1"/>
</dbReference>
<dbReference type="AlphaFoldDB" id="A0A068R096"/>
<keyword evidence="11" id="KW-1185">Reference proteome</keyword>
<dbReference type="STRING" id="1354304.XPG1_0819"/>
<keyword evidence="5 8" id="KW-1133">Transmembrane helix</keyword>
<evidence type="ECO:0000256" key="3">
    <source>
        <dbReference type="ARBA" id="ARBA00022679"/>
    </source>
</evidence>
<evidence type="ECO:0000256" key="5">
    <source>
        <dbReference type="ARBA" id="ARBA00022989"/>
    </source>
</evidence>
<proteinExistence type="inferred from homology"/>